<gene>
    <name evidence="3" type="ORF">GOBAR_AA15774</name>
</gene>
<name>A0A2P5XNH3_GOSBA</name>
<evidence type="ECO:0000256" key="2">
    <source>
        <dbReference type="SAM" id="Phobius"/>
    </source>
</evidence>
<dbReference type="SUPFAM" id="SSF53474">
    <property type="entry name" value="alpha/beta-Hydrolases"/>
    <property type="match status" value="1"/>
</dbReference>
<proteinExistence type="inferred from homology"/>
<protein>
    <submittedName>
        <fullName evidence="3">Uncharacterized protein</fullName>
    </submittedName>
</protein>
<dbReference type="GO" id="GO:0006508">
    <property type="term" value="P:proteolysis"/>
    <property type="evidence" value="ECO:0007669"/>
    <property type="project" value="InterPro"/>
</dbReference>
<reference evidence="3 4" key="1">
    <citation type="submission" date="2015-01" db="EMBL/GenBank/DDBJ databases">
        <title>Genome of allotetraploid Gossypium barbadense reveals genomic plasticity and fiber elongation in cotton evolution.</title>
        <authorList>
            <person name="Chen X."/>
            <person name="Liu X."/>
            <person name="Zhao B."/>
            <person name="Zheng H."/>
            <person name="Hu Y."/>
            <person name="Lu G."/>
            <person name="Yang C."/>
            <person name="Chen J."/>
            <person name="Shan C."/>
            <person name="Zhang L."/>
            <person name="Zhou Y."/>
            <person name="Wang L."/>
            <person name="Guo W."/>
            <person name="Bai Y."/>
            <person name="Ruan J."/>
            <person name="Shangguan X."/>
            <person name="Mao Y."/>
            <person name="Jiang J."/>
            <person name="Zhu Y."/>
            <person name="Lei J."/>
            <person name="Kang H."/>
            <person name="Chen S."/>
            <person name="He X."/>
            <person name="Wang R."/>
            <person name="Wang Y."/>
            <person name="Chen J."/>
            <person name="Wang L."/>
            <person name="Yu S."/>
            <person name="Wang B."/>
            <person name="Wei J."/>
            <person name="Song S."/>
            <person name="Lu X."/>
            <person name="Gao Z."/>
            <person name="Gu W."/>
            <person name="Deng X."/>
            <person name="Ma D."/>
            <person name="Wang S."/>
            <person name="Liang W."/>
            <person name="Fang L."/>
            <person name="Cai C."/>
            <person name="Zhu X."/>
            <person name="Zhou B."/>
            <person name="Zhang Y."/>
            <person name="Chen Z."/>
            <person name="Xu S."/>
            <person name="Zhu R."/>
            <person name="Wang S."/>
            <person name="Zhang T."/>
            <person name="Zhao G."/>
        </authorList>
    </citation>
    <scope>NUCLEOTIDE SEQUENCE [LARGE SCALE GENOMIC DNA]</scope>
    <source>
        <strain evidence="4">cv. Xinhai21</strain>
        <tissue evidence="3">Leaf</tissue>
    </source>
</reference>
<keyword evidence="2" id="KW-0812">Transmembrane</keyword>
<feature type="transmembrane region" description="Helical" evidence="2">
    <location>
        <begin position="6"/>
        <end position="27"/>
    </location>
</feature>
<dbReference type="AlphaFoldDB" id="A0A2P5XNH3"/>
<comment type="similarity">
    <text evidence="1">Belongs to the peptidase S10 family.</text>
</comment>
<keyword evidence="2" id="KW-0472">Membrane</keyword>
<dbReference type="InterPro" id="IPR001563">
    <property type="entry name" value="Peptidase_S10"/>
</dbReference>
<dbReference type="OrthoDB" id="1000982at2759"/>
<sequence>MDFGLKVVVFIMLAFVSTISSVLPVTGGSHWRWYNKKGLSSLGNNDDHLVTNLPGQPPVDFRHYAGYVTVNEKNGRALFYWFYEAMSQPDEKPLVLWLNGGKINID</sequence>
<dbReference type="Gene3D" id="3.40.50.1820">
    <property type="entry name" value="alpha/beta hydrolase"/>
    <property type="match status" value="1"/>
</dbReference>
<dbReference type="Proteomes" id="UP000239757">
    <property type="component" value="Unassembled WGS sequence"/>
</dbReference>
<dbReference type="EMBL" id="KZ664536">
    <property type="protein sequence ID" value="PPS04908.1"/>
    <property type="molecule type" value="Genomic_DNA"/>
</dbReference>
<evidence type="ECO:0000256" key="1">
    <source>
        <dbReference type="ARBA" id="ARBA00009431"/>
    </source>
</evidence>
<evidence type="ECO:0000313" key="4">
    <source>
        <dbReference type="Proteomes" id="UP000239757"/>
    </source>
</evidence>
<evidence type="ECO:0000313" key="3">
    <source>
        <dbReference type="EMBL" id="PPS04908.1"/>
    </source>
</evidence>
<keyword evidence="2" id="KW-1133">Transmembrane helix</keyword>
<organism evidence="3 4">
    <name type="scientific">Gossypium barbadense</name>
    <name type="common">Sea Island cotton</name>
    <name type="synonym">Hibiscus barbadensis</name>
    <dbReference type="NCBI Taxonomy" id="3634"/>
    <lineage>
        <taxon>Eukaryota</taxon>
        <taxon>Viridiplantae</taxon>
        <taxon>Streptophyta</taxon>
        <taxon>Embryophyta</taxon>
        <taxon>Tracheophyta</taxon>
        <taxon>Spermatophyta</taxon>
        <taxon>Magnoliopsida</taxon>
        <taxon>eudicotyledons</taxon>
        <taxon>Gunneridae</taxon>
        <taxon>Pentapetalae</taxon>
        <taxon>rosids</taxon>
        <taxon>malvids</taxon>
        <taxon>Malvales</taxon>
        <taxon>Malvaceae</taxon>
        <taxon>Malvoideae</taxon>
        <taxon>Gossypium</taxon>
    </lineage>
</organism>
<dbReference type="Pfam" id="PF00450">
    <property type="entry name" value="Peptidase_S10"/>
    <property type="match status" value="1"/>
</dbReference>
<dbReference type="InterPro" id="IPR029058">
    <property type="entry name" value="AB_hydrolase_fold"/>
</dbReference>
<dbReference type="GO" id="GO:0004185">
    <property type="term" value="F:serine-type carboxypeptidase activity"/>
    <property type="evidence" value="ECO:0007669"/>
    <property type="project" value="InterPro"/>
</dbReference>
<accession>A0A2P5XNH3</accession>